<organism evidence="1 2">
    <name type="scientific">Flavobacterium frigidarium</name>
    <dbReference type="NCBI Taxonomy" id="99286"/>
    <lineage>
        <taxon>Bacteria</taxon>
        <taxon>Pseudomonadati</taxon>
        <taxon>Bacteroidota</taxon>
        <taxon>Flavobacteriia</taxon>
        <taxon>Flavobacteriales</taxon>
        <taxon>Flavobacteriaceae</taxon>
        <taxon>Flavobacterium</taxon>
    </lineage>
</organism>
<accession>A0ABV4KD20</accession>
<comment type="caution">
    <text evidence="1">The sequence shown here is derived from an EMBL/GenBank/DDBJ whole genome shotgun (WGS) entry which is preliminary data.</text>
</comment>
<evidence type="ECO:0000313" key="2">
    <source>
        <dbReference type="Proteomes" id="UP001568894"/>
    </source>
</evidence>
<keyword evidence="2" id="KW-1185">Reference proteome</keyword>
<name>A0ABV4KD20_9FLAO</name>
<proteinExistence type="predicted"/>
<protein>
    <submittedName>
        <fullName evidence="1">Thioredoxin family protein</fullName>
    </submittedName>
</protein>
<sequence>MEITIAKALFSSRSYAEYRKLVSDLLRDEKSTGTMQSTELTHYSSLNENRMNRLDKTLVVPAEIDAKIKELKGNYIWLVISEGWCGDAAQLLPVFNKMVEASEDRIEMRIVLRDEHEVLMNKFLTNKGKAIPKLIVINKETSGALAHWGPRPLGASTLITDYKKQHGAIDEEAKTALHLWYTKDKGLTTQLEIIDMMIDLDKEIEAEENDDSYFAY</sequence>
<evidence type="ECO:0000313" key="1">
    <source>
        <dbReference type="EMBL" id="MEZ7515550.1"/>
    </source>
</evidence>
<dbReference type="InterPro" id="IPR036249">
    <property type="entry name" value="Thioredoxin-like_sf"/>
</dbReference>
<dbReference type="Pfam" id="PF14595">
    <property type="entry name" value="Thioredoxin_9"/>
    <property type="match status" value="1"/>
</dbReference>
<dbReference type="RefSeq" id="WP_371570003.1">
    <property type="nucleotide sequence ID" value="NZ_JASMRN010000007.1"/>
</dbReference>
<dbReference type="EMBL" id="JASMRN010000007">
    <property type="protein sequence ID" value="MEZ7515550.1"/>
    <property type="molecule type" value="Genomic_DNA"/>
</dbReference>
<dbReference type="Gene3D" id="3.40.30.10">
    <property type="entry name" value="Glutaredoxin"/>
    <property type="match status" value="1"/>
</dbReference>
<reference evidence="1 2" key="1">
    <citation type="submission" date="2023-05" db="EMBL/GenBank/DDBJ databases">
        <title>Adaptations of aquatic viruses from atmosphere-close ecosystems of the Central Arctic Ocean.</title>
        <authorList>
            <person name="Rahlff J."/>
            <person name="Holmfeldt K."/>
        </authorList>
    </citation>
    <scope>NUCLEOTIDE SEQUENCE [LARGE SCALE GENOMIC DNA]</scope>
    <source>
        <strain evidence="1 2">Arc14</strain>
    </source>
</reference>
<gene>
    <name evidence="1" type="ORF">QO192_09690</name>
</gene>
<dbReference type="SUPFAM" id="SSF52833">
    <property type="entry name" value="Thioredoxin-like"/>
    <property type="match status" value="1"/>
</dbReference>
<dbReference type="Proteomes" id="UP001568894">
    <property type="component" value="Unassembled WGS sequence"/>
</dbReference>